<gene>
    <name evidence="1" type="ORF">G3572_10155</name>
</gene>
<accession>A0A6B3RKG9</accession>
<proteinExistence type="predicted"/>
<keyword evidence="2" id="KW-1185">Reference proteome</keyword>
<evidence type="ECO:0000313" key="2">
    <source>
        <dbReference type="Proteomes" id="UP000481421"/>
    </source>
</evidence>
<dbReference type="Pfam" id="PF07277">
    <property type="entry name" value="SapC"/>
    <property type="match status" value="1"/>
</dbReference>
<protein>
    <submittedName>
        <fullName evidence="1">SapC family protein</fullName>
    </submittedName>
</protein>
<dbReference type="AlphaFoldDB" id="A0A6B3RKG9"/>
<dbReference type="InterPro" id="IPR010836">
    <property type="entry name" value="SapC"/>
</dbReference>
<dbReference type="Proteomes" id="UP000481421">
    <property type="component" value="Unassembled WGS sequence"/>
</dbReference>
<reference evidence="1 2" key="1">
    <citation type="submission" date="2020-02" db="EMBL/GenBank/DDBJ databases">
        <title>Rhodobacter algicola sp. nov., isolated from microalga culture.</title>
        <authorList>
            <person name="Park C.-Y."/>
        </authorList>
    </citation>
    <scope>NUCLEOTIDE SEQUENCE [LARGE SCALE GENOMIC DNA]</scope>
    <source>
        <strain evidence="1 2">ETT8</strain>
    </source>
</reference>
<dbReference type="EMBL" id="JAAIKE010000003">
    <property type="protein sequence ID" value="NEX46567.1"/>
    <property type="molecule type" value="Genomic_DNA"/>
</dbReference>
<organism evidence="1 2">
    <name type="scientific">Pseudotabrizicola algicola</name>
    <dbReference type="NCBI Taxonomy" id="2709381"/>
    <lineage>
        <taxon>Bacteria</taxon>
        <taxon>Pseudomonadati</taxon>
        <taxon>Pseudomonadota</taxon>
        <taxon>Alphaproteobacteria</taxon>
        <taxon>Rhodobacterales</taxon>
        <taxon>Paracoccaceae</taxon>
        <taxon>Pseudotabrizicola</taxon>
    </lineage>
</organism>
<sequence>MIYERAVPISSERHREWSVKMGTSYGFAQNVNSVPLLAAEFLSAAQDYAIVFAGDDKTVFPSVILGMRENENGHVNAAGAWTGGYIPAFLRRYPFVFARSDDGQTFTLCIDEEFEGFNKDGRGERMFDADGNRTQFLTNMLTFTREYQALFERTQMFGDRLLKHGLLQPAQAQFTLPGGQTASLAGFFTVDRAKLKELPADVLAEMARTDELELCYVHLQSLNNLTPMARRIAEAAAPSIRDEAAQTPAEAGV</sequence>
<comment type="caution">
    <text evidence="1">The sequence shown here is derived from an EMBL/GenBank/DDBJ whole genome shotgun (WGS) entry which is preliminary data.</text>
</comment>
<evidence type="ECO:0000313" key="1">
    <source>
        <dbReference type="EMBL" id="NEX46567.1"/>
    </source>
</evidence>
<name>A0A6B3RKG9_9RHOB</name>